<feature type="region of interest" description="Disordered" evidence="1">
    <location>
        <begin position="677"/>
        <end position="696"/>
    </location>
</feature>
<keyword evidence="3" id="KW-1185">Reference proteome</keyword>
<evidence type="ECO:0000256" key="1">
    <source>
        <dbReference type="SAM" id="MobiDB-lite"/>
    </source>
</evidence>
<gene>
    <name evidence="2" type="ORF">DFJ43DRAFT_1162387</name>
</gene>
<organism evidence="2 3">
    <name type="scientific">Lentinula guzmanii</name>
    <dbReference type="NCBI Taxonomy" id="2804957"/>
    <lineage>
        <taxon>Eukaryota</taxon>
        <taxon>Fungi</taxon>
        <taxon>Dikarya</taxon>
        <taxon>Basidiomycota</taxon>
        <taxon>Agaricomycotina</taxon>
        <taxon>Agaricomycetes</taxon>
        <taxon>Agaricomycetidae</taxon>
        <taxon>Agaricales</taxon>
        <taxon>Marasmiineae</taxon>
        <taxon>Omphalotaceae</taxon>
        <taxon>Lentinula</taxon>
    </lineage>
</organism>
<dbReference type="Proteomes" id="UP001176059">
    <property type="component" value="Unassembled WGS sequence"/>
</dbReference>
<evidence type="ECO:0000313" key="3">
    <source>
        <dbReference type="Proteomes" id="UP001176059"/>
    </source>
</evidence>
<name>A0AA38J6Y5_9AGAR</name>
<reference evidence="2" key="1">
    <citation type="submission" date="2022-08" db="EMBL/GenBank/DDBJ databases">
        <authorList>
            <consortium name="DOE Joint Genome Institute"/>
            <person name="Min B."/>
            <person name="Sierra-Patev S."/>
            <person name="Naranjo-Ortiz M."/>
            <person name="Looney B."/>
            <person name="Konkel Z."/>
            <person name="Slot J.C."/>
            <person name="Sakamoto Y."/>
            <person name="Steenwyk J.L."/>
            <person name="Rokas A."/>
            <person name="Carro J."/>
            <person name="Camarero S."/>
            <person name="Ferreira P."/>
            <person name="Molpeceres G."/>
            <person name="Ruiz-duenas F.J."/>
            <person name="Serrano A."/>
            <person name="Henrissat B."/>
            <person name="Drula E."/>
            <person name="Hughes K.W."/>
            <person name="Mata J.L."/>
            <person name="Ishikawa N.K."/>
            <person name="Vargas-Isla R."/>
            <person name="Ushijima S."/>
            <person name="Smith C.A."/>
            <person name="Ahrendt S."/>
            <person name="Andreopoulos W."/>
            <person name="He G."/>
            <person name="LaButti K."/>
            <person name="Lipzen A."/>
            <person name="Ng V."/>
            <person name="Riley R."/>
            <person name="Sandor L."/>
            <person name="Barry K."/>
            <person name="Martinez A.T."/>
            <person name="Xiao Y."/>
            <person name="Gibbons J.G."/>
            <person name="Terashima K."/>
            <person name="Hibbett D.S."/>
            <person name="Grigoriev I.V."/>
        </authorList>
    </citation>
    <scope>NUCLEOTIDE SEQUENCE</scope>
    <source>
        <strain evidence="2">ET3784</strain>
    </source>
</reference>
<feature type="region of interest" description="Disordered" evidence="1">
    <location>
        <begin position="105"/>
        <end position="142"/>
    </location>
</feature>
<accession>A0AA38J6Y5</accession>
<proteinExistence type="predicted"/>
<dbReference type="AlphaFoldDB" id="A0AA38J6Y5"/>
<comment type="caution">
    <text evidence="2">The sequence shown here is derived from an EMBL/GenBank/DDBJ whole genome shotgun (WGS) entry which is preliminary data.</text>
</comment>
<protein>
    <submittedName>
        <fullName evidence="2">Uncharacterized protein</fullName>
    </submittedName>
</protein>
<dbReference type="EMBL" id="JANVFO010000154">
    <property type="protein sequence ID" value="KAJ3709881.1"/>
    <property type="molecule type" value="Genomic_DNA"/>
</dbReference>
<sequence length="696" mass="78119">MNAGQQVDLHKPLTSSYSSDIVLLSALLRGKQPEEALPHPQNHSGLTFLSRLSTILTIGNTQYPTAENVLAVSASIDHDSVRCLVFAENNAPLHNHDQHIAKDRKRARGLTKAQHPDELGPGASSHLQAGQKTKQARRMRNRVNQAASQAKVEMEKAEKNRNDMPYGPIGDAKEDYDVKQVFPNQENGRKLLEEGDAGDNFQSDAHLQDVFDILFYLSCIKDRKHKVELFLPLQEFVHVRAFRKLGFRVYLFSTNWGKSPFDILHENQSTITTDPALTQTFTLELDPDVRYLVECAIGHIQLAAGSTRRYICEVNPGNLALWTRFLQFLWQNLCTILLQKNAKDEWKVLMQKPEAEAFSKIVSSIRTLYELRKSEERAAWAATSRGKGMDSDLLRCSETMSTYRFPLSPDAVKDVKHEPHLDESRDSAETLRQFDYAGLEGELYEEINDLGALPQLVMRSLATVWAWYLSADALFDEKTVKIFDKKVELTQVQYKPFQAFCYDTTDLGARVLPGLFPKVTWTEEVTADLVRRTWGAKVHAEAALMGLALKKTLVCSHELHPPVFGSSEIPVGVGKKCCRLCWLLKERINSNAPDLTLILPGTHGVFYPWIPPAGISEEILKNLRDVLIEVIRDVINRNLLASHSRHSSGVDSESDSVNPSKAKAGNLVKDFSEWSIRAPTSKGGGVRNRVGKEVAS</sequence>
<reference evidence="2" key="2">
    <citation type="journal article" date="2023" name="Proc. Natl. Acad. Sci. U.S.A.">
        <title>A global phylogenomic analysis of the shiitake genus Lentinula.</title>
        <authorList>
            <person name="Sierra-Patev S."/>
            <person name="Min B."/>
            <person name="Naranjo-Ortiz M."/>
            <person name="Looney B."/>
            <person name="Konkel Z."/>
            <person name="Slot J.C."/>
            <person name="Sakamoto Y."/>
            <person name="Steenwyk J.L."/>
            <person name="Rokas A."/>
            <person name="Carro J."/>
            <person name="Camarero S."/>
            <person name="Ferreira P."/>
            <person name="Molpeceres G."/>
            <person name="Ruiz-Duenas F.J."/>
            <person name="Serrano A."/>
            <person name="Henrissat B."/>
            <person name="Drula E."/>
            <person name="Hughes K.W."/>
            <person name="Mata J.L."/>
            <person name="Ishikawa N.K."/>
            <person name="Vargas-Isla R."/>
            <person name="Ushijima S."/>
            <person name="Smith C.A."/>
            <person name="Donoghue J."/>
            <person name="Ahrendt S."/>
            <person name="Andreopoulos W."/>
            <person name="He G."/>
            <person name="LaButti K."/>
            <person name="Lipzen A."/>
            <person name="Ng V."/>
            <person name="Riley R."/>
            <person name="Sandor L."/>
            <person name="Barry K."/>
            <person name="Martinez A.T."/>
            <person name="Xiao Y."/>
            <person name="Gibbons J.G."/>
            <person name="Terashima K."/>
            <person name="Grigoriev I.V."/>
            <person name="Hibbett D."/>
        </authorList>
    </citation>
    <scope>NUCLEOTIDE SEQUENCE</scope>
    <source>
        <strain evidence="2">ET3784</strain>
    </source>
</reference>
<evidence type="ECO:0000313" key="2">
    <source>
        <dbReference type="EMBL" id="KAJ3709881.1"/>
    </source>
</evidence>